<proteinExistence type="predicted"/>
<protein>
    <recommendedName>
        <fullName evidence="4">Outer membrane protein beta-barrel domain-containing protein</fullName>
    </recommendedName>
</protein>
<evidence type="ECO:0000256" key="1">
    <source>
        <dbReference type="SAM" id="SignalP"/>
    </source>
</evidence>
<dbReference type="Proteomes" id="UP000683507">
    <property type="component" value="Chromosome"/>
</dbReference>
<evidence type="ECO:0000313" key="2">
    <source>
        <dbReference type="EMBL" id="CAG5085167.1"/>
    </source>
</evidence>
<evidence type="ECO:0000313" key="3">
    <source>
        <dbReference type="Proteomes" id="UP000683507"/>
    </source>
</evidence>
<sequence length="196" mass="22586">MRKIVKITAIILGIIGFHSVQAQTITAKNTVYAELLGKGFYYSINYERNIYELNEKISFQGSIGLCLVSGQYTDRYKELIDGMSMDFTLPLELNVRYSMGNHNIVAGYGTTYWRYYLPDIEINSSNIDQQPVDPTMKKVKEWFAHAVVEYRWQKPEGGLMAKAGWSPLFFAKMENFRYQKKVNFANSFNIGVGYSF</sequence>
<gene>
    <name evidence="2" type="ORF">CRYO30217_02667</name>
</gene>
<keyword evidence="1" id="KW-0732">Signal</keyword>
<evidence type="ECO:0008006" key="4">
    <source>
        <dbReference type="Google" id="ProtNLM"/>
    </source>
</evidence>
<dbReference type="KEGG" id="ptan:CRYO30217_02667"/>
<dbReference type="RefSeq" id="WP_258542882.1">
    <property type="nucleotide sequence ID" value="NZ_OU015584.1"/>
</dbReference>
<dbReference type="EMBL" id="OU015584">
    <property type="protein sequence ID" value="CAG5085167.1"/>
    <property type="molecule type" value="Genomic_DNA"/>
</dbReference>
<accession>A0A916NDC9</accession>
<name>A0A916NDC9_9FLAO</name>
<dbReference type="AlphaFoldDB" id="A0A916NDC9"/>
<feature type="signal peptide" evidence="1">
    <location>
        <begin position="1"/>
        <end position="22"/>
    </location>
</feature>
<reference evidence="2" key="1">
    <citation type="submission" date="2021-04" db="EMBL/GenBank/DDBJ databases">
        <authorList>
            <person name="Rodrigo-Torres L."/>
            <person name="Arahal R. D."/>
            <person name="Lucena T."/>
        </authorList>
    </citation>
    <scope>NUCLEOTIDE SEQUENCE</scope>
    <source>
        <strain evidence="2">AS29M-1</strain>
    </source>
</reference>
<feature type="chain" id="PRO_5037700955" description="Outer membrane protein beta-barrel domain-containing protein" evidence="1">
    <location>
        <begin position="23"/>
        <end position="196"/>
    </location>
</feature>
<keyword evidence="3" id="KW-1185">Reference proteome</keyword>
<organism evidence="2 3">
    <name type="scientific">Parvicella tangerina</name>
    <dbReference type="NCBI Taxonomy" id="2829795"/>
    <lineage>
        <taxon>Bacteria</taxon>
        <taxon>Pseudomonadati</taxon>
        <taxon>Bacteroidota</taxon>
        <taxon>Flavobacteriia</taxon>
        <taxon>Flavobacteriales</taxon>
        <taxon>Parvicellaceae</taxon>
        <taxon>Parvicella</taxon>
    </lineage>
</organism>